<dbReference type="CDD" id="cd01094">
    <property type="entry name" value="Alkanesulfonate_monoxygenase"/>
    <property type="match status" value="1"/>
</dbReference>
<keyword evidence="2" id="KW-0288">FMN</keyword>
<proteinExistence type="predicted"/>
<evidence type="ECO:0000313" key="6">
    <source>
        <dbReference type="EMBL" id="GIG20070.1"/>
    </source>
</evidence>
<keyword evidence="4 6" id="KW-0503">Monooxygenase</keyword>
<dbReference type="InterPro" id="IPR036661">
    <property type="entry name" value="Luciferase-like_sf"/>
</dbReference>
<evidence type="ECO:0000259" key="5">
    <source>
        <dbReference type="Pfam" id="PF00296"/>
    </source>
</evidence>
<evidence type="ECO:0000256" key="1">
    <source>
        <dbReference type="ARBA" id="ARBA00022630"/>
    </source>
</evidence>
<gene>
    <name evidence="6" type="ORF">Cch01nite_07940</name>
</gene>
<keyword evidence="3" id="KW-0560">Oxidoreductase</keyword>
<evidence type="ECO:0000256" key="4">
    <source>
        <dbReference type="ARBA" id="ARBA00023033"/>
    </source>
</evidence>
<comment type="caution">
    <text evidence="6">The sequence shown here is derived from an EMBL/GenBank/DDBJ whole genome shotgun (WGS) entry which is preliminary data.</text>
</comment>
<protein>
    <submittedName>
        <fullName evidence="6">Alkanesulfonate monooxygenase</fullName>
    </submittedName>
</protein>
<evidence type="ECO:0000256" key="2">
    <source>
        <dbReference type="ARBA" id="ARBA00022643"/>
    </source>
</evidence>
<evidence type="ECO:0000313" key="7">
    <source>
        <dbReference type="Proteomes" id="UP000632740"/>
    </source>
</evidence>
<name>A0A919P0N0_9CELL</name>
<feature type="domain" description="Luciferase-like" evidence="5">
    <location>
        <begin position="20"/>
        <end position="336"/>
    </location>
</feature>
<dbReference type="AlphaFoldDB" id="A0A919P0N0"/>
<dbReference type="InterPro" id="IPR011251">
    <property type="entry name" value="Luciferase-like_dom"/>
</dbReference>
<accession>A0A919P0N0</accession>
<dbReference type="InterPro" id="IPR050172">
    <property type="entry name" value="SsuD_RutA_monooxygenase"/>
</dbReference>
<sequence>MTVEFLGAGYGNPSTETTPLAGNVFDPGYTREIVRAHEDHGWDHVLFPYASDGPDPAQAAAWAAVHTDRIRLRVAHRPNVSAPTFAAKTFATLDAVSGGRVTVHLIAGGLTSDQRAEGDDLDKDARYDRLAEYADVLLRAWTSTEPFTHHGRHYDLEEFVLRARTPDRARPGLSAGGASLPALRVGAQVADVFAFFGEPLAATAAQVELLRAFAAAAGRPTPRLQIAFRPIVAPTDEEAWARAHAVRARIDELAGPAAAPVATVAPAGARRAPGALPENTANLRLAELAASGERHDRALWTPTVAGAGGLPTSATALVGSYRTVADALLDYVDLGFEIFGLRGYDLVADAVEFGDQVIPLVREGAARRSETSHRRSGAGTTLTG</sequence>
<keyword evidence="7" id="KW-1185">Reference proteome</keyword>
<reference evidence="6" key="1">
    <citation type="submission" date="2021-01" db="EMBL/GenBank/DDBJ databases">
        <title>Whole genome shotgun sequence of Cellulomonas chitinilytica NBRC 110799.</title>
        <authorList>
            <person name="Komaki H."/>
            <person name="Tamura T."/>
        </authorList>
    </citation>
    <scope>NUCLEOTIDE SEQUENCE</scope>
    <source>
        <strain evidence="6">NBRC 110799</strain>
    </source>
</reference>
<dbReference type="EMBL" id="BONK01000002">
    <property type="protein sequence ID" value="GIG20070.1"/>
    <property type="molecule type" value="Genomic_DNA"/>
</dbReference>
<evidence type="ECO:0000256" key="3">
    <source>
        <dbReference type="ARBA" id="ARBA00023002"/>
    </source>
</evidence>
<keyword evidence="1" id="KW-0285">Flavoprotein</keyword>
<dbReference type="GO" id="GO:0016705">
    <property type="term" value="F:oxidoreductase activity, acting on paired donors, with incorporation or reduction of molecular oxygen"/>
    <property type="evidence" value="ECO:0007669"/>
    <property type="project" value="InterPro"/>
</dbReference>
<dbReference type="Proteomes" id="UP000632740">
    <property type="component" value="Unassembled WGS sequence"/>
</dbReference>
<dbReference type="Pfam" id="PF00296">
    <property type="entry name" value="Bac_luciferase"/>
    <property type="match status" value="1"/>
</dbReference>
<dbReference type="PANTHER" id="PTHR42847">
    <property type="entry name" value="ALKANESULFONATE MONOOXYGENASE"/>
    <property type="match status" value="1"/>
</dbReference>
<dbReference type="RefSeq" id="WP_203748877.1">
    <property type="nucleotide sequence ID" value="NZ_BONK01000002.1"/>
</dbReference>
<organism evidence="6 7">
    <name type="scientific">Cellulomonas chitinilytica</name>
    <dbReference type="NCBI Taxonomy" id="398759"/>
    <lineage>
        <taxon>Bacteria</taxon>
        <taxon>Bacillati</taxon>
        <taxon>Actinomycetota</taxon>
        <taxon>Actinomycetes</taxon>
        <taxon>Micrococcales</taxon>
        <taxon>Cellulomonadaceae</taxon>
        <taxon>Cellulomonas</taxon>
    </lineage>
</organism>
<dbReference type="Gene3D" id="3.20.20.30">
    <property type="entry name" value="Luciferase-like domain"/>
    <property type="match status" value="1"/>
</dbReference>
<dbReference type="PANTHER" id="PTHR42847:SF4">
    <property type="entry name" value="ALKANESULFONATE MONOOXYGENASE-RELATED"/>
    <property type="match status" value="1"/>
</dbReference>
<dbReference type="GO" id="GO:0004497">
    <property type="term" value="F:monooxygenase activity"/>
    <property type="evidence" value="ECO:0007669"/>
    <property type="project" value="UniProtKB-KW"/>
</dbReference>
<dbReference type="SUPFAM" id="SSF51679">
    <property type="entry name" value="Bacterial luciferase-like"/>
    <property type="match status" value="1"/>
</dbReference>